<comment type="caution">
    <text evidence="2">The sequence shown here is derived from an EMBL/GenBank/DDBJ whole genome shotgun (WGS) entry which is preliminary data.</text>
</comment>
<dbReference type="EMBL" id="PGOL01009172">
    <property type="protein sequence ID" value="PKI31140.1"/>
    <property type="molecule type" value="Genomic_DNA"/>
</dbReference>
<dbReference type="AlphaFoldDB" id="A0A2I0HI16"/>
<evidence type="ECO:0000313" key="3">
    <source>
        <dbReference type="Proteomes" id="UP000233551"/>
    </source>
</evidence>
<keyword evidence="3" id="KW-1185">Reference proteome</keyword>
<feature type="region of interest" description="Disordered" evidence="1">
    <location>
        <begin position="1"/>
        <end position="24"/>
    </location>
</feature>
<proteinExistence type="predicted"/>
<evidence type="ECO:0000313" key="2">
    <source>
        <dbReference type="EMBL" id="PKI31140.1"/>
    </source>
</evidence>
<name>A0A2I0HI16_PUNGR</name>
<sequence length="86" mass="9903">MFATSGKSDITPKAYSSFHQRKHDSGELDVFEAAWYYSGRKESGLGLNGPSHRWRTGRMSLDEHGRRFSLFLHQGQLGKQNNDHRH</sequence>
<gene>
    <name evidence="2" type="ORF">CRG98_048469</name>
</gene>
<accession>A0A2I0HI16</accession>
<evidence type="ECO:0000256" key="1">
    <source>
        <dbReference type="SAM" id="MobiDB-lite"/>
    </source>
</evidence>
<reference evidence="2 3" key="1">
    <citation type="submission" date="2017-11" db="EMBL/GenBank/DDBJ databases">
        <title>De-novo sequencing of pomegranate (Punica granatum L.) genome.</title>
        <authorList>
            <person name="Akparov Z."/>
            <person name="Amiraslanov A."/>
            <person name="Hajiyeva S."/>
            <person name="Abbasov M."/>
            <person name="Kaur K."/>
            <person name="Hamwieh A."/>
            <person name="Solovyev V."/>
            <person name="Salamov A."/>
            <person name="Braich B."/>
            <person name="Kosarev P."/>
            <person name="Mahmoud A."/>
            <person name="Hajiyev E."/>
            <person name="Babayeva S."/>
            <person name="Izzatullayeva V."/>
            <person name="Mammadov A."/>
            <person name="Mammadov A."/>
            <person name="Sharifova S."/>
            <person name="Ojaghi J."/>
            <person name="Eynullazada K."/>
            <person name="Bayramov B."/>
            <person name="Abdulazimova A."/>
            <person name="Shahmuradov I."/>
        </authorList>
    </citation>
    <scope>NUCLEOTIDE SEQUENCE [LARGE SCALE GENOMIC DNA]</scope>
    <source>
        <strain evidence="3">cv. AG2017</strain>
        <tissue evidence="2">Leaf</tissue>
    </source>
</reference>
<protein>
    <submittedName>
        <fullName evidence="2">Uncharacterized protein</fullName>
    </submittedName>
</protein>
<organism evidence="2 3">
    <name type="scientific">Punica granatum</name>
    <name type="common">Pomegranate</name>
    <dbReference type="NCBI Taxonomy" id="22663"/>
    <lineage>
        <taxon>Eukaryota</taxon>
        <taxon>Viridiplantae</taxon>
        <taxon>Streptophyta</taxon>
        <taxon>Embryophyta</taxon>
        <taxon>Tracheophyta</taxon>
        <taxon>Spermatophyta</taxon>
        <taxon>Magnoliopsida</taxon>
        <taxon>eudicotyledons</taxon>
        <taxon>Gunneridae</taxon>
        <taxon>Pentapetalae</taxon>
        <taxon>rosids</taxon>
        <taxon>malvids</taxon>
        <taxon>Myrtales</taxon>
        <taxon>Lythraceae</taxon>
        <taxon>Punica</taxon>
    </lineage>
</organism>
<dbReference type="Proteomes" id="UP000233551">
    <property type="component" value="Unassembled WGS sequence"/>
</dbReference>